<accession>A0A8D8TQS1</accession>
<dbReference type="EMBL" id="HBUF01311720">
    <property type="protein sequence ID" value="CAG6693291.1"/>
    <property type="molecule type" value="Transcribed_RNA"/>
</dbReference>
<protein>
    <recommendedName>
        <fullName evidence="3">Secreted protein</fullName>
    </recommendedName>
</protein>
<proteinExistence type="predicted"/>
<name>A0A8D8TQS1_9HEMI</name>
<organism evidence="2">
    <name type="scientific">Cacopsylla melanoneura</name>
    <dbReference type="NCBI Taxonomy" id="428564"/>
    <lineage>
        <taxon>Eukaryota</taxon>
        <taxon>Metazoa</taxon>
        <taxon>Ecdysozoa</taxon>
        <taxon>Arthropoda</taxon>
        <taxon>Hexapoda</taxon>
        <taxon>Insecta</taxon>
        <taxon>Pterygota</taxon>
        <taxon>Neoptera</taxon>
        <taxon>Paraneoptera</taxon>
        <taxon>Hemiptera</taxon>
        <taxon>Sternorrhyncha</taxon>
        <taxon>Psylloidea</taxon>
        <taxon>Psyllidae</taxon>
        <taxon>Psyllinae</taxon>
        <taxon>Cacopsylla</taxon>
    </lineage>
</organism>
<reference evidence="2" key="1">
    <citation type="submission" date="2021-05" db="EMBL/GenBank/DDBJ databases">
        <authorList>
            <person name="Alioto T."/>
            <person name="Alioto T."/>
            <person name="Gomez Garrido J."/>
        </authorList>
    </citation>
    <scope>NUCLEOTIDE SEQUENCE</scope>
</reference>
<feature type="chain" id="PRO_5036428670" description="Secreted protein" evidence="1">
    <location>
        <begin position="18"/>
        <end position="123"/>
    </location>
</feature>
<evidence type="ECO:0008006" key="3">
    <source>
        <dbReference type="Google" id="ProtNLM"/>
    </source>
</evidence>
<keyword evidence="1" id="KW-0732">Signal</keyword>
<evidence type="ECO:0000256" key="1">
    <source>
        <dbReference type="SAM" id="SignalP"/>
    </source>
</evidence>
<dbReference type="AlphaFoldDB" id="A0A8D8TQS1"/>
<feature type="signal peptide" evidence="1">
    <location>
        <begin position="1"/>
        <end position="17"/>
    </location>
</feature>
<dbReference type="EMBL" id="HBUF01311721">
    <property type="protein sequence ID" value="CAG6693296.1"/>
    <property type="molecule type" value="Transcribed_RNA"/>
</dbReference>
<sequence length="123" mass="13516">MAFWTVMMVVTNWVVRLWPPINVILRSSSSVNDPAFVYPSLGTVMEPPTVMMTPTSPSHAARWRANPATSSVTTAHAYSKLTFVTDATIAVIIVTRMRGMRVSRPVCRAQAISGPVRESRIAV</sequence>
<evidence type="ECO:0000313" key="2">
    <source>
        <dbReference type="EMBL" id="CAG6693291.1"/>
    </source>
</evidence>